<comment type="caution">
    <text evidence="1">The sequence shown here is derived from an EMBL/GenBank/DDBJ whole genome shotgun (WGS) entry which is preliminary data.</text>
</comment>
<dbReference type="AlphaFoldDB" id="A0A0R2KYG2"/>
<gene>
    <name evidence="1" type="ORF">IV81_GL001232</name>
</gene>
<keyword evidence="2" id="KW-1185">Reference proteome</keyword>
<reference evidence="1 2" key="1">
    <citation type="journal article" date="2015" name="Genome Announc.">
        <title>Expanding the biotechnology potential of lactobacilli through comparative genomics of 213 strains and associated genera.</title>
        <authorList>
            <person name="Sun Z."/>
            <person name="Harris H.M."/>
            <person name="McCann A."/>
            <person name="Guo C."/>
            <person name="Argimon S."/>
            <person name="Zhang W."/>
            <person name="Yang X."/>
            <person name="Jeffery I.B."/>
            <person name="Cooney J.C."/>
            <person name="Kagawa T.F."/>
            <person name="Liu W."/>
            <person name="Song Y."/>
            <person name="Salvetti E."/>
            <person name="Wrobel A."/>
            <person name="Rasinkangas P."/>
            <person name="Parkhill J."/>
            <person name="Rea M.C."/>
            <person name="O'Sullivan O."/>
            <person name="Ritari J."/>
            <person name="Douillard F.P."/>
            <person name="Paul Ross R."/>
            <person name="Yang R."/>
            <person name="Briner A.E."/>
            <person name="Felis G.E."/>
            <person name="de Vos W.M."/>
            <person name="Barrangou R."/>
            <person name="Klaenhammer T.R."/>
            <person name="Caufield P.W."/>
            <person name="Cui Y."/>
            <person name="Zhang H."/>
            <person name="O'Toole P.W."/>
        </authorList>
    </citation>
    <scope>NUCLEOTIDE SEQUENCE [LARGE SCALE GENOMIC DNA]</scope>
    <source>
        <strain evidence="1 2">DSM 18001</strain>
    </source>
</reference>
<evidence type="ECO:0000313" key="2">
    <source>
        <dbReference type="Proteomes" id="UP000051859"/>
    </source>
</evidence>
<dbReference type="Proteomes" id="UP000051859">
    <property type="component" value="Unassembled WGS sequence"/>
</dbReference>
<proteinExistence type="predicted"/>
<organism evidence="1 2">
    <name type="scientific">Pediococcus stilesii</name>
    <dbReference type="NCBI Taxonomy" id="331679"/>
    <lineage>
        <taxon>Bacteria</taxon>
        <taxon>Bacillati</taxon>
        <taxon>Bacillota</taxon>
        <taxon>Bacilli</taxon>
        <taxon>Lactobacillales</taxon>
        <taxon>Lactobacillaceae</taxon>
        <taxon>Pediococcus</taxon>
    </lineage>
</organism>
<name>A0A0R2KYG2_9LACO</name>
<protein>
    <submittedName>
        <fullName evidence="1">Uncharacterized protein</fullName>
    </submittedName>
</protein>
<dbReference type="PATRIC" id="fig|331679.3.peg.1258"/>
<dbReference type="RefSeq" id="WP_057801941.1">
    <property type="nucleotide sequence ID" value="NZ_JQBX01000004.1"/>
</dbReference>
<evidence type="ECO:0000313" key="1">
    <source>
        <dbReference type="EMBL" id="KRN94595.1"/>
    </source>
</evidence>
<sequence>MNKFNLPLASNTLALALALHIGSGDDAHLIADKEHNGFLSIDQLKSINEGLGQRRWLPVNTDVLKLKPGHYGTGQLINGVPRDDANGFNYLDVDQIDDQHVRYEQTIGYNGISYVKIIHGYGDGNNVSAPNVWGRELRAYPLWQGGATKVGTVIKMADNAFKYKELRITYANGGGVYITTIKRRELMSITGLNPANDALGSIQLEIDLEFKDKNDGTKLTITQNFSHEDYGSVAQGTDVTEIWEIEGVM</sequence>
<dbReference type="EMBL" id="JQBX01000004">
    <property type="protein sequence ID" value="KRN94595.1"/>
    <property type="molecule type" value="Genomic_DNA"/>
</dbReference>
<dbReference type="STRING" id="331679.IV81_GL001232"/>
<accession>A0A0R2KYG2</accession>